<comment type="caution">
    <text evidence="1">The sequence shown here is derived from an EMBL/GenBank/DDBJ whole genome shotgun (WGS) entry which is preliminary data.</text>
</comment>
<evidence type="ECO:0008006" key="3">
    <source>
        <dbReference type="Google" id="ProtNLM"/>
    </source>
</evidence>
<dbReference type="Pfam" id="PF10978">
    <property type="entry name" value="DUF2785"/>
    <property type="match status" value="1"/>
</dbReference>
<reference evidence="2" key="1">
    <citation type="submission" date="2016-07" db="EMBL/GenBank/DDBJ databases">
        <authorList>
            <person name="Florea S."/>
            <person name="Webb J.S."/>
            <person name="Jaromczyk J."/>
            <person name="Schardl C.L."/>
        </authorList>
    </citation>
    <scope>NUCLEOTIDE SEQUENCE [LARGE SCALE GENOMIC DNA]</scope>
    <source>
        <strain evidence="2">CY1</strain>
    </source>
</reference>
<organism evidence="1 2">
    <name type="scientific">Paenibacillus ferrarius</name>
    <dbReference type="NCBI Taxonomy" id="1469647"/>
    <lineage>
        <taxon>Bacteria</taxon>
        <taxon>Bacillati</taxon>
        <taxon>Bacillota</taxon>
        <taxon>Bacilli</taxon>
        <taxon>Bacillales</taxon>
        <taxon>Paenibacillaceae</taxon>
        <taxon>Paenibacillus</taxon>
    </lineage>
</organism>
<dbReference type="OrthoDB" id="7619731at2"/>
<gene>
    <name evidence="1" type="ORF">BC351_40410</name>
</gene>
<dbReference type="AlphaFoldDB" id="A0A1V4H7F9"/>
<evidence type="ECO:0000313" key="1">
    <source>
        <dbReference type="EMBL" id="OPH47042.1"/>
    </source>
</evidence>
<name>A0A1V4H7F9_9BACL</name>
<sequence length="289" mass="33501">MLYSIYVWKNEWEIGVEKVLKEELRIIVGNNFSLPQGIDEYSMVQQVVDLLSSTDPELRDKLAYRILDNWLLEKKLLPDEQLVKLLNNAISHNMLFNRIGEVGTDSIFLRSFSSLLIALLLIRDNRDQYLTENKVRKIMNTLITYCKSEKDYRGYVEGKGWAHAAAHISDALDECVRNRYVGLEECKLVWSGLNSILESAPEVFSSEEDERIATTVTAMVELGKVPLSVICEWLMDVKLPTVNELTRRHSRINFKHFTRCLMIRLSEKGLLGAENDLIRVERRFNPYIE</sequence>
<evidence type="ECO:0000313" key="2">
    <source>
        <dbReference type="Proteomes" id="UP000190626"/>
    </source>
</evidence>
<protein>
    <recommendedName>
        <fullName evidence="3">DUF2785 domain-containing protein</fullName>
    </recommendedName>
</protein>
<dbReference type="Proteomes" id="UP000190626">
    <property type="component" value="Unassembled WGS sequence"/>
</dbReference>
<keyword evidence="2" id="KW-1185">Reference proteome</keyword>
<accession>A0A1V4H7F9</accession>
<dbReference type="InterPro" id="IPR021247">
    <property type="entry name" value="DUF2785"/>
</dbReference>
<dbReference type="STRING" id="1469647.BC351_40410"/>
<proteinExistence type="predicted"/>
<dbReference type="RefSeq" id="WP_079421047.1">
    <property type="nucleotide sequence ID" value="NZ_MBTG01000067.1"/>
</dbReference>
<dbReference type="EMBL" id="MBTG01000067">
    <property type="protein sequence ID" value="OPH47042.1"/>
    <property type="molecule type" value="Genomic_DNA"/>
</dbReference>